<comment type="caution">
    <text evidence="6">The sequence shown here is derived from an EMBL/GenBank/DDBJ whole genome shotgun (WGS) entry which is preliminary data.</text>
</comment>
<dbReference type="InterPro" id="IPR050374">
    <property type="entry name" value="RRT5_SRSF_SR"/>
</dbReference>
<keyword evidence="1 2" id="KW-0694">RNA-binding</keyword>
<dbReference type="InterPro" id="IPR035979">
    <property type="entry name" value="RBD_domain_sf"/>
</dbReference>
<dbReference type="KEGG" id="pgab:PGSY75_1022000"/>
<dbReference type="Gene3D" id="3.30.70.330">
    <property type="match status" value="2"/>
</dbReference>
<dbReference type="VEuPathDB" id="PlasmoDB:PGABG01_1019900"/>
<dbReference type="SUPFAM" id="SSF54928">
    <property type="entry name" value="RNA-binding domain, RBD"/>
    <property type="match status" value="1"/>
</dbReference>
<accession>A0A151LL07</accession>
<dbReference type="InterPro" id="IPR012677">
    <property type="entry name" value="Nucleotide-bd_a/b_plait_sf"/>
</dbReference>
<dbReference type="GO" id="GO:0005737">
    <property type="term" value="C:cytoplasm"/>
    <property type="evidence" value="ECO:0007669"/>
    <property type="project" value="TreeGrafter"/>
</dbReference>
<feature type="domain" description="RRM" evidence="5">
    <location>
        <begin position="566"/>
        <end position="648"/>
    </location>
</feature>
<evidence type="ECO:0000313" key="7">
    <source>
        <dbReference type="Proteomes" id="UP000076004"/>
    </source>
</evidence>
<feature type="coiled-coil region" evidence="3">
    <location>
        <begin position="399"/>
        <end position="433"/>
    </location>
</feature>
<evidence type="ECO:0000256" key="1">
    <source>
        <dbReference type="ARBA" id="ARBA00022884"/>
    </source>
</evidence>
<feature type="compositionally biased region" description="Low complexity" evidence="4">
    <location>
        <begin position="933"/>
        <end position="966"/>
    </location>
</feature>
<gene>
    <name evidence="6" type="ORF">PGSY75_1022000</name>
</gene>
<feature type="compositionally biased region" description="Low complexity" evidence="4">
    <location>
        <begin position="90"/>
        <end position="202"/>
    </location>
</feature>
<dbReference type="Pfam" id="PF00076">
    <property type="entry name" value="RRM_1"/>
    <property type="match status" value="2"/>
</dbReference>
<dbReference type="InterPro" id="IPR000504">
    <property type="entry name" value="RRM_dom"/>
</dbReference>
<dbReference type="SMART" id="SM00360">
    <property type="entry name" value="RRM"/>
    <property type="match status" value="2"/>
</dbReference>
<feature type="region of interest" description="Disordered" evidence="4">
    <location>
        <begin position="933"/>
        <end position="975"/>
    </location>
</feature>
<evidence type="ECO:0000259" key="5">
    <source>
        <dbReference type="PROSITE" id="PS50102"/>
    </source>
</evidence>
<feature type="region of interest" description="Disordered" evidence="4">
    <location>
        <begin position="71"/>
        <end position="231"/>
    </location>
</feature>
<dbReference type="GO" id="GO:0005634">
    <property type="term" value="C:nucleus"/>
    <property type="evidence" value="ECO:0007669"/>
    <property type="project" value="TreeGrafter"/>
</dbReference>
<dbReference type="Proteomes" id="UP000076004">
    <property type="component" value="Chromosome 10"/>
</dbReference>
<keyword evidence="3" id="KW-0175">Coiled coil</keyword>
<proteinExistence type="predicted"/>
<dbReference type="VEuPathDB" id="PlasmoDB:PGSY75_1022000"/>
<dbReference type="PANTHER" id="PTHR23003">
    <property type="entry name" value="RNA RECOGNITION MOTIF RRM DOMAIN CONTAINING PROTEIN"/>
    <property type="match status" value="1"/>
</dbReference>
<feature type="compositionally biased region" description="Polar residues" evidence="4">
    <location>
        <begin position="75"/>
        <end position="85"/>
    </location>
</feature>
<evidence type="ECO:0000256" key="3">
    <source>
        <dbReference type="SAM" id="Coils"/>
    </source>
</evidence>
<evidence type="ECO:0000313" key="6">
    <source>
        <dbReference type="EMBL" id="KYN99602.1"/>
    </source>
</evidence>
<organism evidence="6 7">
    <name type="scientific">Plasmodium gaboni</name>
    <dbReference type="NCBI Taxonomy" id="647221"/>
    <lineage>
        <taxon>Eukaryota</taxon>
        <taxon>Sar</taxon>
        <taxon>Alveolata</taxon>
        <taxon>Apicomplexa</taxon>
        <taxon>Aconoidasida</taxon>
        <taxon>Haemosporida</taxon>
        <taxon>Plasmodiidae</taxon>
        <taxon>Plasmodium</taxon>
        <taxon>Plasmodium (Laverania)</taxon>
    </lineage>
</organism>
<feature type="compositionally biased region" description="Low complexity" evidence="4">
    <location>
        <begin position="213"/>
        <end position="231"/>
    </location>
</feature>
<name>A0A151LL07_9APIC</name>
<dbReference type="PROSITE" id="PS50102">
    <property type="entry name" value="RRM"/>
    <property type="match status" value="2"/>
</dbReference>
<evidence type="ECO:0000256" key="4">
    <source>
        <dbReference type="SAM" id="MobiDB-lite"/>
    </source>
</evidence>
<evidence type="ECO:0000256" key="2">
    <source>
        <dbReference type="PROSITE-ProRule" id="PRU00176"/>
    </source>
</evidence>
<protein>
    <submittedName>
        <fullName evidence="6">Putative RNA-binding protein</fullName>
    </submittedName>
</protein>
<dbReference type="CDD" id="cd00590">
    <property type="entry name" value="RRM_SF"/>
    <property type="match status" value="1"/>
</dbReference>
<dbReference type="GeneID" id="29776587"/>
<dbReference type="EMBL" id="LVLB01000011">
    <property type="protein sequence ID" value="KYN99602.1"/>
    <property type="molecule type" value="Genomic_DNA"/>
</dbReference>
<dbReference type="GO" id="GO:0003729">
    <property type="term" value="F:mRNA binding"/>
    <property type="evidence" value="ECO:0007669"/>
    <property type="project" value="TreeGrafter"/>
</dbReference>
<feature type="domain" description="RRM" evidence="5">
    <location>
        <begin position="462"/>
        <end position="542"/>
    </location>
</feature>
<reference evidence="6 7" key="1">
    <citation type="journal article" date="2016" name="Nat. Commun.">
        <title>Genomes of cryptic chimpanzee Plasmodium species reveal key evolutionary events leading to human malaria.</title>
        <authorList>
            <person name="Sundararaman S.A."/>
            <person name="Plenderleith L.J."/>
            <person name="Liu W."/>
            <person name="Loy D.E."/>
            <person name="Learn G.H."/>
            <person name="Li Y."/>
            <person name="Shaw K.S."/>
            <person name="Ayouba A."/>
            <person name="Peeters M."/>
            <person name="Speede S."/>
            <person name="Shaw G.M."/>
            <person name="Bushman F.D."/>
            <person name="Brisson D."/>
            <person name="Rayner J.C."/>
            <person name="Sharp P.M."/>
            <person name="Hahn B.H."/>
        </authorList>
    </citation>
    <scope>NUCLEOTIDE SEQUENCE [LARGE SCALE GENOMIC DNA]</scope>
    <source>
        <strain evidence="6 7">SY75</strain>
    </source>
</reference>
<dbReference type="RefSeq" id="XP_018641609.1">
    <property type="nucleotide sequence ID" value="XM_018785992.1"/>
</dbReference>
<feature type="compositionally biased region" description="Basic residues" evidence="4">
    <location>
        <begin position="203"/>
        <end position="212"/>
    </location>
</feature>
<sequence>MNTKHNNSAHFEKFPCTTNIPYSVQNNFNLEKDTLIKNFEDKNEHINKKSFNKNLGNLIYNISKLILHNSDNKNTDSNNINSQNSDTKHNITNNKSCNNNTTNHNTTNHSITNNNINPNDNQKNNHINNYNDNQKNNHINNYKDSQKNNHINNHNDNQKNNHINNYNDNQKNNHINNHNDNQINNHINNHNDNQINNHINNHNNKHNNKKNSKSNNKNNNKSNNKNNLNSNITCSEYNLLSTNKKNQDITQALEEHITSVTMNNIESNNFLVGDENNGFHQVLNNLDYNKKEKNKNFINNKCNSNIHMNNIENQLYNNVTNIIPTVSKNKYNLFTNNEDYHQENTKHNEILFSNSVNFCNMPNYEQEKKKKEIEGSENYKMNDVSKHTQINYMYRNIDYSKEKVEEESFEKNVANYEENVPEFMNEYKLYNEKVKHDNINNQIIKEIKKNKGNYNFKNIVITNIFLGNIPPNITEERLKNVLEIFGYIIHIEYKWSVDKWSYAFVYFIDEKCAVNAVNFLNQKKFFDNSPNHKLICFIVSKQIPHQNTMHYSKENFSLLKDGPPGANLFLYGIPLKWTELNLIQLVNKYGHVVGLRIPYISKENDKKQGNRGFGFVSYDNKKSAIEAFEELSKMYIHGKLLKVQLKNGEEHLLPAKLKNIYNTNKNKSKDVTNLKTAQSLVSTTDTLNTFNSLTSTEVKKKLKNNKCSNNNMKSSVFISNKNSNNNSTIYNNVNNSNTQHLSIPDTNSSKSLLENEYKNKFPLNNSNNCDSVPSIYSKMFTNYSDKYDLSVVTTEQNFPMYASKLPHNNGTNFCLSNELNTGGEICSYTLNENNSFEGKDTNKKNCGKLLKETDDINKNETFFLNKENRENKYSNNKDIKGEQIKTQNDMTLYNNMESNMMTYKNMEENMAPNKNMETTFSYFNICDNNNNNSKSNYSDSKKINPNNNSNSNGNSSSSSNNNNNNNFENRWDKNTWKKTSNIQSVEENNKHDNTFFNFIDKMDTTRCQGGNIRSNKYSNYNYIEEKNSEKNESSNLNNFKNQFGATPKNLFFFNNSNESEISNINMYNKFFVNENNLYSVDEKNERHNIPAEKNIELTINRIRNETPSSYNEKTKNISSFLNDIWYNNGNNNIIMYNKNSNLHDNNNNIVHNSNSMHYHINDIHSNMKRDNYANNNKWNNNIKGNNSYEYNYKKENNNNNNMFYCNINNNNNDHMSEIEFKQLNGIIEKKKEYLNAVSKEDQEDLDDKENKTTQYFKNMKILFTFLNIYAKQNSLDIDDFFNDEKNMDLFEMLINKKQFDKKDLEYVFNMLQLKNKEKEKMKKEILNHNEYFKENFNHDKVVYTRSNTNMLNMNYNCSNRYPQGNNINSNHNIAQRNENNYYVKNNDAPYDLDINNIIYTNNNFTNLDKYENSNFNMEIKKINDMNVYDNKFIPNVQNNVTKYM</sequence>
<dbReference type="FunFam" id="3.30.70.330:FF:000445">
    <property type="entry name" value="RNA-binding protein, putative"/>
    <property type="match status" value="1"/>
</dbReference>